<dbReference type="HOGENOM" id="CLU_2544765_0_0_1"/>
<reference evidence="1" key="1">
    <citation type="submission" date="2007-07" db="EMBL/GenBank/DDBJ databases">
        <title>PCAP assembly of the Caenorhabditis remanei genome.</title>
        <authorList>
            <consortium name="The Caenorhabditis remanei Sequencing Consortium"/>
            <person name="Wilson R.K."/>
        </authorList>
    </citation>
    <scope>NUCLEOTIDE SEQUENCE [LARGE SCALE GENOMIC DNA]</scope>
    <source>
        <strain evidence="1">PB4641</strain>
    </source>
</reference>
<name>E3MBU7_CAERE</name>
<evidence type="ECO:0000313" key="1">
    <source>
        <dbReference type="EMBL" id="EFO97708.1"/>
    </source>
</evidence>
<gene>
    <name evidence="1" type="ORF">CRE_16099</name>
</gene>
<dbReference type="InParanoid" id="E3MBU7"/>
<dbReference type="Proteomes" id="UP000008281">
    <property type="component" value="Unassembled WGS sequence"/>
</dbReference>
<accession>E3MBU7</accession>
<dbReference type="AlphaFoldDB" id="E3MBU7"/>
<evidence type="ECO:0000313" key="2">
    <source>
        <dbReference type="Proteomes" id="UP000008281"/>
    </source>
</evidence>
<dbReference type="EMBL" id="DS268433">
    <property type="protein sequence ID" value="EFO97708.1"/>
    <property type="molecule type" value="Genomic_DNA"/>
</dbReference>
<organism evidence="2">
    <name type="scientific">Caenorhabditis remanei</name>
    <name type="common">Caenorhabditis vulgaris</name>
    <dbReference type="NCBI Taxonomy" id="31234"/>
    <lineage>
        <taxon>Eukaryota</taxon>
        <taxon>Metazoa</taxon>
        <taxon>Ecdysozoa</taxon>
        <taxon>Nematoda</taxon>
        <taxon>Chromadorea</taxon>
        <taxon>Rhabditida</taxon>
        <taxon>Rhabditina</taxon>
        <taxon>Rhabditomorpha</taxon>
        <taxon>Rhabditoidea</taxon>
        <taxon>Rhabditidae</taxon>
        <taxon>Peloderinae</taxon>
        <taxon>Caenorhabditis</taxon>
    </lineage>
</organism>
<sequence>MKLKENSLSLSNLHIAVARCHVNSFVRKVPWVLRLIEKQTACNRINIENQEIGEGDLDEVVESVDKLETSEKKKNENKKQGKK</sequence>
<protein>
    <submittedName>
        <fullName evidence="1">Uncharacterized protein</fullName>
    </submittedName>
</protein>
<keyword evidence="2" id="KW-1185">Reference proteome</keyword>
<proteinExistence type="predicted"/>